<dbReference type="InterPro" id="IPR000276">
    <property type="entry name" value="GPCR_Rhodpsn"/>
</dbReference>
<keyword evidence="2 11" id="KW-0716">Sensory transduction</keyword>
<evidence type="ECO:0000256" key="9">
    <source>
        <dbReference type="ARBA" id="ARBA00023224"/>
    </source>
</evidence>
<dbReference type="Gene3D" id="1.20.1070.10">
    <property type="entry name" value="Rhodopsin 7-helix transmembrane proteins"/>
    <property type="match status" value="1"/>
</dbReference>
<feature type="transmembrane region" description="Helical" evidence="11">
    <location>
        <begin position="138"/>
        <end position="161"/>
    </location>
</feature>
<feature type="domain" description="G-protein coupled receptors family 1 profile" evidence="12">
    <location>
        <begin position="39"/>
        <end position="274"/>
    </location>
</feature>
<evidence type="ECO:0000313" key="13">
    <source>
        <dbReference type="Ensembl" id="ENSTGEP00000029609.1"/>
    </source>
</evidence>
<dbReference type="GO" id="GO:0004930">
    <property type="term" value="F:G protein-coupled receptor activity"/>
    <property type="evidence" value="ECO:0007669"/>
    <property type="project" value="UniProtKB-KW"/>
</dbReference>
<evidence type="ECO:0000256" key="5">
    <source>
        <dbReference type="ARBA" id="ARBA00022989"/>
    </source>
</evidence>
<dbReference type="SMART" id="SM01381">
    <property type="entry name" value="7TM_GPCR_Srsx"/>
    <property type="match status" value="1"/>
</dbReference>
<dbReference type="PROSITE" id="PS50262">
    <property type="entry name" value="G_PROTEIN_RECEP_F1_2"/>
    <property type="match status" value="1"/>
</dbReference>
<evidence type="ECO:0000259" key="12">
    <source>
        <dbReference type="PROSITE" id="PS50262"/>
    </source>
</evidence>
<accession>A0A8D2K7M4</accession>
<keyword evidence="6 10" id="KW-0297">G-protein coupled receptor</keyword>
<proteinExistence type="inferred from homology"/>
<keyword evidence="4 11" id="KW-0552">Olfaction</keyword>
<organism evidence="13 14">
    <name type="scientific">Theropithecus gelada</name>
    <name type="common">Gelada baboon</name>
    <dbReference type="NCBI Taxonomy" id="9565"/>
    <lineage>
        <taxon>Eukaryota</taxon>
        <taxon>Metazoa</taxon>
        <taxon>Chordata</taxon>
        <taxon>Craniata</taxon>
        <taxon>Vertebrata</taxon>
        <taxon>Euteleostomi</taxon>
        <taxon>Mammalia</taxon>
        <taxon>Eutheria</taxon>
        <taxon>Euarchontoglires</taxon>
        <taxon>Primates</taxon>
        <taxon>Haplorrhini</taxon>
        <taxon>Catarrhini</taxon>
        <taxon>Cercopithecidae</taxon>
        <taxon>Cercopithecinae</taxon>
        <taxon>Theropithecus</taxon>
    </lineage>
</organism>
<evidence type="ECO:0000256" key="1">
    <source>
        <dbReference type="ARBA" id="ARBA00004141"/>
    </source>
</evidence>
<evidence type="ECO:0000256" key="2">
    <source>
        <dbReference type="ARBA" id="ARBA00022606"/>
    </source>
</evidence>
<dbReference type="CDD" id="cd15939">
    <property type="entry name" value="7tmA_OR4A-like"/>
    <property type="match status" value="1"/>
</dbReference>
<dbReference type="PRINTS" id="PR00237">
    <property type="entry name" value="GPCRRHODOPSN"/>
</dbReference>
<evidence type="ECO:0000256" key="6">
    <source>
        <dbReference type="ARBA" id="ARBA00023040"/>
    </source>
</evidence>
<evidence type="ECO:0000256" key="11">
    <source>
        <dbReference type="RuleBase" id="RU363047"/>
    </source>
</evidence>
<evidence type="ECO:0000256" key="10">
    <source>
        <dbReference type="RuleBase" id="RU000688"/>
    </source>
</evidence>
<dbReference type="Pfam" id="PF13853">
    <property type="entry name" value="7tm_4"/>
    <property type="match status" value="1"/>
</dbReference>
<evidence type="ECO:0000256" key="8">
    <source>
        <dbReference type="ARBA" id="ARBA00023170"/>
    </source>
</evidence>
<feature type="transmembrane region" description="Helical" evidence="11">
    <location>
        <begin position="24"/>
        <end position="45"/>
    </location>
</feature>
<feature type="transmembrane region" description="Helical" evidence="11">
    <location>
        <begin position="257"/>
        <end position="276"/>
    </location>
</feature>
<reference evidence="13" key="1">
    <citation type="submission" date="2018-05" db="EMBL/GenBank/DDBJ databases">
        <title>Whole genome of Theropithecus gelada.</title>
        <authorList>
            <person name="Chiou K.L."/>
            <person name="Snyder-Mackler N."/>
        </authorList>
    </citation>
    <scope>NUCLEOTIDE SEQUENCE [LARGE SCALE GENOMIC DNA]</scope>
</reference>
<dbReference type="AlphaFoldDB" id="A0A8D2K7M4"/>
<protein>
    <recommendedName>
        <fullName evidence="11">Olfactory receptor</fullName>
    </recommendedName>
</protein>
<evidence type="ECO:0000256" key="7">
    <source>
        <dbReference type="ARBA" id="ARBA00023136"/>
    </source>
</evidence>
<name>A0A8D2K7M4_THEGE</name>
<keyword evidence="5 11" id="KW-1133">Transmembrane helix</keyword>
<dbReference type="InterPro" id="IPR050427">
    <property type="entry name" value="Olfactory_Receptors"/>
</dbReference>
<evidence type="ECO:0000313" key="14">
    <source>
        <dbReference type="Proteomes" id="UP000694411"/>
    </source>
</evidence>
<keyword evidence="9 10" id="KW-0807">Transducer</keyword>
<dbReference type="PRINTS" id="PR00245">
    <property type="entry name" value="OLFACTORYR"/>
</dbReference>
<keyword evidence="7 11" id="KW-0472">Membrane</keyword>
<dbReference type="PROSITE" id="PS00237">
    <property type="entry name" value="G_PROTEIN_RECEP_F1_1"/>
    <property type="match status" value="1"/>
</dbReference>
<dbReference type="Ensembl" id="ENSTGET00000035238.1">
    <property type="protein sequence ID" value="ENSTGEP00000029609.1"/>
    <property type="gene ID" value="ENSTGEG00000023804.1"/>
</dbReference>
<keyword evidence="3 10" id="KW-0812">Transmembrane</keyword>
<reference evidence="13" key="2">
    <citation type="submission" date="2025-08" db="UniProtKB">
        <authorList>
            <consortium name="Ensembl"/>
        </authorList>
    </citation>
    <scope>IDENTIFICATION</scope>
</reference>
<reference evidence="13" key="3">
    <citation type="submission" date="2025-09" db="UniProtKB">
        <authorList>
            <consortium name="Ensembl"/>
        </authorList>
    </citation>
    <scope>IDENTIFICATION</scope>
</reference>
<comment type="similarity">
    <text evidence="10">Belongs to the G-protein coupled receptor 1 family.</text>
</comment>
<keyword evidence="11" id="KW-1003">Cell membrane</keyword>
<sequence length="299" mass="33445">MRQNNSITEFVLLGFSQDPDVQNALFVMFLLTYIVTMVGNLLIVVTIIASPSLGSPMYFFLACLSFIDAVYSTTISPVLIVDLLCDKKTISFSACMGQLFIGHLCGGAEIFLLVVMAYDRYVAICKPLHYLTIMNRQVCILVLVLVVTGGFTLPFCGPNVIDHFYCDVYPLLELACTDTYFIGLAVVFNGGAMCMVIFTLLLISYGVILNSLKTYSQEGRGKALFTCSSHITVVVLFFVPCIFIYVRPVSNFSIDKFMTIFFTVIAPILNPFIYTLKNSEMRNAIEKLLCKKLNMFVRF</sequence>
<keyword evidence="8 10" id="KW-0675">Receptor</keyword>
<dbReference type="InterPro" id="IPR017452">
    <property type="entry name" value="GPCR_Rhodpsn_7TM"/>
</dbReference>
<evidence type="ECO:0000256" key="3">
    <source>
        <dbReference type="ARBA" id="ARBA00022692"/>
    </source>
</evidence>
<dbReference type="InterPro" id="IPR000725">
    <property type="entry name" value="Olfact_rcpt"/>
</dbReference>
<dbReference type="PANTHER" id="PTHR48002">
    <property type="entry name" value="OLFACTORY RECEPTOR"/>
    <property type="match status" value="1"/>
</dbReference>
<dbReference type="FunFam" id="1.20.1070.10:FF:000007">
    <property type="entry name" value="Olfactory receptor"/>
    <property type="match status" value="1"/>
</dbReference>
<keyword evidence="14" id="KW-1185">Reference proteome</keyword>
<evidence type="ECO:0000256" key="4">
    <source>
        <dbReference type="ARBA" id="ARBA00022725"/>
    </source>
</evidence>
<dbReference type="Proteomes" id="UP000694411">
    <property type="component" value="Chromosome 14"/>
</dbReference>
<dbReference type="GO" id="GO:0004984">
    <property type="term" value="F:olfactory receptor activity"/>
    <property type="evidence" value="ECO:0007669"/>
    <property type="project" value="InterPro"/>
</dbReference>
<feature type="transmembrane region" description="Helical" evidence="11">
    <location>
        <begin position="100"/>
        <end position="118"/>
    </location>
</feature>
<feature type="transmembrane region" description="Helical" evidence="11">
    <location>
        <begin position="223"/>
        <end position="245"/>
    </location>
</feature>
<dbReference type="GO" id="GO:0005886">
    <property type="term" value="C:plasma membrane"/>
    <property type="evidence" value="ECO:0007669"/>
    <property type="project" value="UniProtKB-SubCell"/>
</dbReference>
<comment type="subcellular location">
    <subcellularLocation>
        <location evidence="11">Cell membrane</location>
        <topology evidence="11">Multi-pass membrane protein</topology>
    </subcellularLocation>
    <subcellularLocation>
        <location evidence="1">Membrane</location>
        <topology evidence="1">Multi-pass membrane protein</topology>
    </subcellularLocation>
</comment>
<feature type="transmembrane region" description="Helical" evidence="11">
    <location>
        <begin position="57"/>
        <end position="80"/>
    </location>
</feature>
<dbReference type="SUPFAM" id="SSF81321">
    <property type="entry name" value="Family A G protein-coupled receptor-like"/>
    <property type="match status" value="1"/>
</dbReference>
<feature type="transmembrane region" description="Helical" evidence="11">
    <location>
        <begin position="181"/>
        <end position="203"/>
    </location>
</feature>